<dbReference type="Proteomes" id="UP000025227">
    <property type="component" value="Unplaced"/>
</dbReference>
<evidence type="ECO:0000313" key="2">
    <source>
        <dbReference type="Proteomes" id="UP000025227"/>
    </source>
</evidence>
<protein>
    <submittedName>
        <fullName evidence="3">Uncharacterized protein</fullName>
    </submittedName>
</protein>
<reference evidence="3" key="1">
    <citation type="submission" date="2020-12" db="UniProtKB">
        <authorList>
            <consortium name="WormBaseParasite"/>
        </authorList>
    </citation>
    <scope>IDENTIFICATION</scope>
    <source>
        <strain evidence="3">MHco3</strain>
    </source>
</reference>
<evidence type="ECO:0000256" key="1">
    <source>
        <dbReference type="SAM" id="MobiDB-lite"/>
    </source>
</evidence>
<feature type="region of interest" description="Disordered" evidence="1">
    <location>
        <begin position="57"/>
        <end position="77"/>
    </location>
</feature>
<accession>A0A7I4Z1T9</accession>
<proteinExistence type="predicted"/>
<evidence type="ECO:0000313" key="3">
    <source>
        <dbReference type="WBParaSite" id="HCON_00175230-00001"/>
    </source>
</evidence>
<sequence>MFLIGKDTQRSGVAIANADSFKGPVFADNRSSNSNYSEDRHEKITTATPQGVELCGSHHSSSYGQSELERQGVAYAM</sequence>
<dbReference type="WBParaSite" id="HCON_00175230-00001">
    <property type="protein sequence ID" value="HCON_00175230-00001"/>
    <property type="gene ID" value="HCON_00175230"/>
</dbReference>
<name>A0A7I4Z1T9_HAECO</name>
<keyword evidence="2" id="KW-1185">Reference proteome</keyword>
<organism evidence="2 3">
    <name type="scientific">Haemonchus contortus</name>
    <name type="common">Barber pole worm</name>
    <dbReference type="NCBI Taxonomy" id="6289"/>
    <lineage>
        <taxon>Eukaryota</taxon>
        <taxon>Metazoa</taxon>
        <taxon>Ecdysozoa</taxon>
        <taxon>Nematoda</taxon>
        <taxon>Chromadorea</taxon>
        <taxon>Rhabditida</taxon>
        <taxon>Rhabditina</taxon>
        <taxon>Rhabditomorpha</taxon>
        <taxon>Strongyloidea</taxon>
        <taxon>Trichostrongylidae</taxon>
        <taxon>Haemonchus</taxon>
    </lineage>
</organism>
<dbReference type="AlphaFoldDB" id="A0A7I4Z1T9"/>